<dbReference type="InterPro" id="IPR022198">
    <property type="entry name" value="DUF3723"/>
</dbReference>
<name>A0AAD6DA26_9EURO</name>
<dbReference type="Pfam" id="PF12520">
    <property type="entry name" value="DUF3723"/>
    <property type="match status" value="1"/>
</dbReference>
<proteinExistence type="predicted"/>
<gene>
    <name evidence="1" type="ORF">N7450_011389</name>
</gene>
<reference evidence="1 2" key="1">
    <citation type="journal article" date="2023" name="IMA Fungus">
        <title>Comparative genomic study of the Penicillium genus elucidates a diverse pangenome and 15 lateral gene transfer events.</title>
        <authorList>
            <person name="Petersen C."/>
            <person name="Sorensen T."/>
            <person name="Nielsen M.R."/>
            <person name="Sondergaard T.E."/>
            <person name="Sorensen J.L."/>
            <person name="Fitzpatrick D.A."/>
            <person name="Frisvad J.C."/>
            <person name="Nielsen K.L."/>
        </authorList>
    </citation>
    <scope>NUCLEOTIDE SEQUENCE [LARGE SCALE GENOMIC DNA]</scope>
    <source>
        <strain evidence="1 2">IBT 29057</strain>
    </source>
</reference>
<organism evidence="1 2">
    <name type="scientific">Penicillium hetheringtonii</name>
    <dbReference type="NCBI Taxonomy" id="911720"/>
    <lineage>
        <taxon>Eukaryota</taxon>
        <taxon>Fungi</taxon>
        <taxon>Dikarya</taxon>
        <taxon>Ascomycota</taxon>
        <taxon>Pezizomycotina</taxon>
        <taxon>Eurotiomycetes</taxon>
        <taxon>Eurotiomycetidae</taxon>
        <taxon>Eurotiales</taxon>
        <taxon>Aspergillaceae</taxon>
        <taxon>Penicillium</taxon>
    </lineage>
</organism>
<dbReference type="EMBL" id="JAQJAC010000010">
    <property type="protein sequence ID" value="KAJ5568903.1"/>
    <property type="molecule type" value="Genomic_DNA"/>
</dbReference>
<protein>
    <submittedName>
        <fullName evidence="1">Uncharacterized protein</fullName>
    </submittedName>
</protein>
<sequence length="613" mass="70909">MTPSRQGDTEITDHRLFDYAKGSFKLSARVHLSHLVFETGFKRLMDQRRNIRRLERILRLQGCLRLMKENHVSVVVPQADWQHRVRPRAGNHIIPSLDVDLDYGLRALDHENLIAAARNTLAFNNQWWVVDVYVTEDESEYNLPGAPRRLPSITTRAIFQRASAIRRADIRAYQLLRRPSRRAREDRQAADSWWAALEAVAGSKKGQYLRLFFRNTFLTRQLNALLAIPGLWDGMQIGNLHKVNAMHCDEAISCYWGHIWNTFLALVGDRRHLLQLIDGVTVALIESRVPKVSEKDKKFLEKKMDEGVLFPSFPENDRQEIWRRLKEIEYPIPSLRTFFRDRLYLEVPQSVMKQLFHQPSHADDKVTIDHGVFQLWDIDSMLDTETRKSRFRMHMLELWRFSFQYGFEMTDWKRLKLPSGSASRSSSSQQHSVHLPSRIHIWGHFYRVMMARGFQIPTHVDLSVLPATFPSEIPCEYPEDESEEVAVKKRSGKPSIDTVEADRYALSAASLQERRTPTRVTSGFLRQSVFKAFFSYLMDHDPDSGQRVWPKPSQDSIPRTVEYDPSLYTQSVQTSNISDVSPGSSFESAPFPTPTGIFPSQDTALLPNPCPFI</sequence>
<accession>A0AAD6DA26</accession>
<dbReference type="Proteomes" id="UP001216150">
    <property type="component" value="Unassembled WGS sequence"/>
</dbReference>
<evidence type="ECO:0000313" key="2">
    <source>
        <dbReference type="Proteomes" id="UP001216150"/>
    </source>
</evidence>
<comment type="caution">
    <text evidence="1">The sequence shown here is derived from an EMBL/GenBank/DDBJ whole genome shotgun (WGS) entry which is preliminary data.</text>
</comment>
<evidence type="ECO:0000313" key="1">
    <source>
        <dbReference type="EMBL" id="KAJ5568903.1"/>
    </source>
</evidence>
<keyword evidence="2" id="KW-1185">Reference proteome</keyword>
<dbReference type="AlphaFoldDB" id="A0AAD6DA26"/>